<dbReference type="OrthoDB" id="48098at2759"/>
<evidence type="ECO:0000256" key="9">
    <source>
        <dbReference type="ARBA" id="ARBA00042858"/>
    </source>
</evidence>
<dbReference type="PANTHER" id="PTHR24056:SF254">
    <property type="entry name" value="CYCLIN-DEPENDENT KINASE 2"/>
    <property type="match status" value="1"/>
</dbReference>
<dbReference type="GO" id="GO:0000082">
    <property type="term" value="P:G1/S transition of mitotic cell cycle"/>
    <property type="evidence" value="ECO:0007669"/>
    <property type="project" value="TreeGrafter"/>
</dbReference>
<name>A0A9K3KHU8_9STRA</name>
<keyword evidence="5 11" id="KW-0418">Kinase</keyword>
<organism evidence="11 12">
    <name type="scientific">Nitzschia inconspicua</name>
    <dbReference type="NCBI Taxonomy" id="303405"/>
    <lineage>
        <taxon>Eukaryota</taxon>
        <taxon>Sar</taxon>
        <taxon>Stramenopiles</taxon>
        <taxon>Ochrophyta</taxon>
        <taxon>Bacillariophyta</taxon>
        <taxon>Bacillariophyceae</taxon>
        <taxon>Bacillariophycidae</taxon>
        <taxon>Bacillariales</taxon>
        <taxon>Bacillariaceae</taxon>
        <taxon>Nitzschia</taxon>
    </lineage>
</organism>
<evidence type="ECO:0000256" key="7">
    <source>
        <dbReference type="ARBA" id="ARBA00039612"/>
    </source>
</evidence>
<evidence type="ECO:0000256" key="3">
    <source>
        <dbReference type="ARBA" id="ARBA00022527"/>
    </source>
</evidence>
<evidence type="ECO:0000256" key="1">
    <source>
        <dbReference type="ARBA" id="ARBA00006485"/>
    </source>
</evidence>
<dbReference type="InterPro" id="IPR000719">
    <property type="entry name" value="Prot_kinase_dom"/>
</dbReference>
<dbReference type="GO" id="GO:0005524">
    <property type="term" value="F:ATP binding"/>
    <property type="evidence" value="ECO:0007669"/>
    <property type="project" value="InterPro"/>
</dbReference>
<evidence type="ECO:0000259" key="10">
    <source>
        <dbReference type="PROSITE" id="PS50011"/>
    </source>
</evidence>
<dbReference type="GO" id="GO:0004693">
    <property type="term" value="F:cyclin-dependent protein serine/threonine kinase activity"/>
    <property type="evidence" value="ECO:0007669"/>
    <property type="project" value="UniProtKB-EC"/>
</dbReference>
<dbReference type="GO" id="GO:0010389">
    <property type="term" value="P:regulation of G2/M transition of mitotic cell cycle"/>
    <property type="evidence" value="ECO:0007669"/>
    <property type="project" value="TreeGrafter"/>
</dbReference>
<evidence type="ECO:0000313" key="12">
    <source>
        <dbReference type="Proteomes" id="UP000693970"/>
    </source>
</evidence>
<dbReference type="InterPro" id="IPR008271">
    <property type="entry name" value="Ser/Thr_kinase_AS"/>
</dbReference>
<dbReference type="GO" id="GO:0007165">
    <property type="term" value="P:signal transduction"/>
    <property type="evidence" value="ECO:0007669"/>
    <property type="project" value="TreeGrafter"/>
</dbReference>
<gene>
    <name evidence="11" type="ORF">IV203_021890</name>
</gene>
<dbReference type="PROSITE" id="PS50011">
    <property type="entry name" value="PROTEIN_KINASE_DOM"/>
    <property type="match status" value="1"/>
</dbReference>
<protein>
    <recommendedName>
        <fullName evidence="7">Cyclin-dependent kinase 2 homolog</fullName>
        <ecNumber evidence="2">2.7.11.22</ecNumber>
    </recommendedName>
    <alternativeName>
        <fullName evidence="8">Cell division control protein 2 homolog</fullName>
    </alternativeName>
    <alternativeName>
        <fullName evidence="9">cdc2-related kinase 2</fullName>
    </alternativeName>
</protein>
<dbReference type="GO" id="GO:0005634">
    <property type="term" value="C:nucleus"/>
    <property type="evidence" value="ECO:0007669"/>
    <property type="project" value="TreeGrafter"/>
</dbReference>
<dbReference type="Pfam" id="PF00069">
    <property type="entry name" value="Pkinase"/>
    <property type="match status" value="1"/>
</dbReference>
<dbReference type="Proteomes" id="UP000693970">
    <property type="component" value="Unassembled WGS sequence"/>
</dbReference>
<dbReference type="EC" id="2.7.11.22" evidence="2"/>
<dbReference type="AlphaFoldDB" id="A0A9K3KHU8"/>
<proteinExistence type="inferred from homology"/>
<keyword evidence="12" id="KW-1185">Reference proteome</keyword>
<dbReference type="SMART" id="SM00220">
    <property type="entry name" value="S_TKc"/>
    <property type="match status" value="1"/>
</dbReference>
<dbReference type="GO" id="GO:0030332">
    <property type="term" value="F:cyclin binding"/>
    <property type="evidence" value="ECO:0007669"/>
    <property type="project" value="TreeGrafter"/>
</dbReference>
<evidence type="ECO:0000256" key="5">
    <source>
        <dbReference type="ARBA" id="ARBA00022777"/>
    </source>
</evidence>
<evidence type="ECO:0000256" key="6">
    <source>
        <dbReference type="ARBA" id="ARBA00038543"/>
    </source>
</evidence>
<comment type="subunit">
    <text evidence="6">May form a complex composed of at least the catalytic subunit CRK2 and a cyclin.</text>
</comment>
<reference evidence="11" key="2">
    <citation type="submission" date="2021-04" db="EMBL/GenBank/DDBJ databases">
        <authorList>
            <person name="Podell S."/>
        </authorList>
    </citation>
    <scope>NUCLEOTIDE SEQUENCE</scope>
    <source>
        <strain evidence="11">Hildebrandi</strain>
    </source>
</reference>
<keyword evidence="4" id="KW-0808">Transferase</keyword>
<dbReference type="PROSITE" id="PS00108">
    <property type="entry name" value="PROTEIN_KINASE_ST"/>
    <property type="match status" value="1"/>
</dbReference>
<comment type="caution">
    <text evidence="11">The sequence shown here is derived from an EMBL/GenBank/DDBJ whole genome shotgun (WGS) entry which is preliminary data.</text>
</comment>
<dbReference type="GO" id="GO:0000307">
    <property type="term" value="C:cyclin-dependent protein kinase holoenzyme complex"/>
    <property type="evidence" value="ECO:0007669"/>
    <property type="project" value="TreeGrafter"/>
</dbReference>
<sequence>MATKRPRTNELDTLWSMTSKNEDDDLSTLASRLLSPFGQDDIQDISTKGNVTFARGAFGELSIGILRRQGNDTDNGDNKNHPFVAIKTIENSIATSRGLFGYSPKQPPTRSQLQLSKEVFNEVLALQHLQSHPNIVSLLGMYVSPRYSDFDSTRSLALAFPYAPIDLYQVLEWRKQQQRPLLSFSIIKTIAQDILRALTHCHALGVLHRDVKPSNLLISHNGYIQLCDFGLAKPFDVTQQDNDDENDVTLPIPVAGASGTKGLCTLFYRPPEILFGASASHPSVDLFSFGLVVAELLIGTPLWQGQNVLGQLSVMFDALGTPNEANWPTVKDLPDYIPFATKDAKLWSEILPRGADCPPLLDLVSQLVVLNPHHRLSAPKALALLESNDQQQALLEASRRELQETLIQPSTLQISEKLEDESADLIEAALTLAKERRTFLWTNPEGPTKTLEELLAEFSKKDFKTLMEEQQEAEMS</sequence>
<accession>A0A9K3KHU8</accession>
<dbReference type="InterPro" id="IPR050108">
    <property type="entry name" value="CDK"/>
</dbReference>
<dbReference type="GO" id="GO:0010468">
    <property type="term" value="P:regulation of gene expression"/>
    <property type="evidence" value="ECO:0007669"/>
    <property type="project" value="TreeGrafter"/>
</dbReference>
<evidence type="ECO:0000256" key="4">
    <source>
        <dbReference type="ARBA" id="ARBA00022679"/>
    </source>
</evidence>
<keyword evidence="3" id="KW-0723">Serine/threonine-protein kinase</keyword>
<comment type="similarity">
    <text evidence="1">Belongs to the protein kinase superfamily. CMGC Ser/Thr protein kinase family. CDC2/CDKX subfamily.</text>
</comment>
<feature type="domain" description="Protein kinase" evidence="10">
    <location>
        <begin position="47"/>
        <end position="395"/>
    </location>
</feature>
<dbReference type="EMBL" id="JAGRRH010000023">
    <property type="protein sequence ID" value="KAG7343882.1"/>
    <property type="molecule type" value="Genomic_DNA"/>
</dbReference>
<evidence type="ECO:0000313" key="11">
    <source>
        <dbReference type="EMBL" id="KAG7343882.1"/>
    </source>
</evidence>
<evidence type="ECO:0000256" key="8">
    <source>
        <dbReference type="ARBA" id="ARBA00041902"/>
    </source>
</evidence>
<reference evidence="11" key="1">
    <citation type="journal article" date="2021" name="Sci. Rep.">
        <title>Diploid genomic architecture of Nitzschia inconspicua, an elite biomass production diatom.</title>
        <authorList>
            <person name="Oliver A."/>
            <person name="Podell S."/>
            <person name="Pinowska A."/>
            <person name="Traller J.C."/>
            <person name="Smith S.R."/>
            <person name="McClure R."/>
            <person name="Beliaev A."/>
            <person name="Bohutskyi P."/>
            <person name="Hill E.A."/>
            <person name="Rabines A."/>
            <person name="Zheng H."/>
            <person name="Allen L.Z."/>
            <person name="Kuo A."/>
            <person name="Grigoriev I.V."/>
            <person name="Allen A.E."/>
            <person name="Hazlebeck D."/>
            <person name="Allen E.E."/>
        </authorList>
    </citation>
    <scope>NUCLEOTIDE SEQUENCE</scope>
    <source>
        <strain evidence="11">Hildebrandi</strain>
    </source>
</reference>
<dbReference type="PANTHER" id="PTHR24056">
    <property type="entry name" value="CELL DIVISION PROTEIN KINASE"/>
    <property type="match status" value="1"/>
</dbReference>
<dbReference type="GO" id="GO:0005737">
    <property type="term" value="C:cytoplasm"/>
    <property type="evidence" value="ECO:0007669"/>
    <property type="project" value="TreeGrafter"/>
</dbReference>
<evidence type="ECO:0000256" key="2">
    <source>
        <dbReference type="ARBA" id="ARBA00012425"/>
    </source>
</evidence>